<keyword evidence="2" id="KW-1185">Reference proteome</keyword>
<evidence type="ECO:0000313" key="1">
    <source>
        <dbReference type="EMBL" id="RMZ95861.1"/>
    </source>
</evidence>
<reference evidence="1 2" key="1">
    <citation type="journal article" date="2018" name="Sci. Rep.">
        <title>Genomic signatures of local adaptation to the degree of environmental predictability in rotifers.</title>
        <authorList>
            <person name="Franch-Gras L."/>
            <person name="Hahn C."/>
            <person name="Garcia-Roger E.M."/>
            <person name="Carmona M.J."/>
            <person name="Serra M."/>
            <person name="Gomez A."/>
        </authorList>
    </citation>
    <scope>NUCLEOTIDE SEQUENCE [LARGE SCALE GENOMIC DNA]</scope>
    <source>
        <strain evidence="1">HYR1</strain>
    </source>
</reference>
<dbReference type="AlphaFoldDB" id="A0A3M7P9U8"/>
<comment type="caution">
    <text evidence="1">The sequence shown here is derived from an EMBL/GenBank/DDBJ whole genome shotgun (WGS) entry which is preliminary data.</text>
</comment>
<organism evidence="1 2">
    <name type="scientific">Brachionus plicatilis</name>
    <name type="common">Marine rotifer</name>
    <name type="synonym">Brachionus muelleri</name>
    <dbReference type="NCBI Taxonomy" id="10195"/>
    <lineage>
        <taxon>Eukaryota</taxon>
        <taxon>Metazoa</taxon>
        <taxon>Spiralia</taxon>
        <taxon>Gnathifera</taxon>
        <taxon>Rotifera</taxon>
        <taxon>Eurotatoria</taxon>
        <taxon>Monogononta</taxon>
        <taxon>Pseudotrocha</taxon>
        <taxon>Ploima</taxon>
        <taxon>Brachionidae</taxon>
        <taxon>Brachionus</taxon>
    </lineage>
</organism>
<gene>
    <name evidence="1" type="ORF">BpHYR1_004557</name>
</gene>
<protein>
    <submittedName>
        <fullName evidence="1">Uncharacterized protein</fullName>
    </submittedName>
</protein>
<sequence>MTYSESDSCITLELINKKKRIRSRLIQLNISLNRASNNNEFFIKFTSTTLKSSSHAALCPADCANISRKPKISPSHTVDCCHSLLEFLPQSLCTGRAGTFSPSHSSSCV</sequence>
<accession>A0A3M7P9U8</accession>
<proteinExistence type="predicted"/>
<evidence type="ECO:0000313" key="2">
    <source>
        <dbReference type="Proteomes" id="UP000276133"/>
    </source>
</evidence>
<dbReference type="EMBL" id="REGN01012328">
    <property type="protein sequence ID" value="RMZ95861.1"/>
    <property type="molecule type" value="Genomic_DNA"/>
</dbReference>
<dbReference type="Proteomes" id="UP000276133">
    <property type="component" value="Unassembled WGS sequence"/>
</dbReference>
<name>A0A3M7P9U8_BRAPC</name>